<evidence type="ECO:0000313" key="6">
    <source>
        <dbReference type="EMBL" id="SEA40808.1"/>
    </source>
</evidence>
<keyword evidence="7" id="KW-1185">Reference proteome</keyword>
<dbReference type="SUPFAM" id="SSF51445">
    <property type="entry name" value="(Trans)glycosidases"/>
    <property type="match status" value="1"/>
</dbReference>
<dbReference type="Proteomes" id="UP000199041">
    <property type="component" value="Unassembled WGS sequence"/>
</dbReference>
<dbReference type="EMBL" id="FNQY01000017">
    <property type="protein sequence ID" value="SEA40808.1"/>
    <property type="molecule type" value="Genomic_DNA"/>
</dbReference>
<dbReference type="InterPro" id="IPR026891">
    <property type="entry name" value="Fn3-like"/>
</dbReference>
<accession>A0A1H4AYC8</accession>
<dbReference type="InterPro" id="IPR001764">
    <property type="entry name" value="Glyco_hydro_3_N"/>
</dbReference>
<gene>
    <name evidence="6" type="ORF">SAMN05192529_11726</name>
</gene>
<evidence type="ECO:0000256" key="3">
    <source>
        <dbReference type="ARBA" id="ARBA00022801"/>
    </source>
</evidence>
<evidence type="ECO:0000256" key="1">
    <source>
        <dbReference type="ARBA" id="ARBA00005336"/>
    </source>
</evidence>
<dbReference type="GO" id="GO:0009044">
    <property type="term" value="F:xylan 1,4-beta-xylosidase activity"/>
    <property type="evidence" value="ECO:0007669"/>
    <property type="project" value="InterPro"/>
</dbReference>
<dbReference type="PRINTS" id="PR00133">
    <property type="entry name" value="GLHYDRLASE3"/>
</dbReference>
<proteinExistence type="inferred from homology"/>
<dbReference type="Gene3D" id="3.40.50.1700">
    <property type="entry name" value="Glycoside hydrolase family 3 C-terminal domain"/>
    <property type="match status" value="1"/>
</dbReference>
<dbReference type="Pfam" id="PF14310">
    <property type="entry name" value="Fn3-like"/>
    <property type="match status" value="1"/>
</dbReference>
<dbReference type="Pfam" id="PF00933">
    <property type="entry name" value="Glyco_hydro_3"/>
    <property type="match status" value="1"/>
</dbReference>
<comment type="similarity">
    <text evidence="1">Belongs to the glycosyl hydrolase 3 family.</text>
</comment>
<reference evidence="6 7" key="1">
    <citation type="submission" date="2016-10" db="EMBL/GenBank/DDBJ databases">
        <authorList>
            <person name="de Groot N.N."/>
        </authorList>
    </citation>
    <scope>NUCLEOTIDE SEQUENCE [LARGE SCALE GENOMIC DNA]</scope>
    <source>
        <strain evidence="6 7">Vu-144</strain>
    </source>
</reference>
<dbReference type="SMART" id="SM01217">
    <property type="entry name" value="Fn3_like"/>
    <property type="match status" value="1"/>
</dbReference>
<feature type="domain" description="Fibronectin type III-like" evidence="5">
    <location>
        <begin position="743"/>
        <end position="812"/>
    </location>
</feature>
<dbReference type="InterPro" id="IPR002772">
    <property type="entry name" value="Glyco_hydro_3_C"/>
</dbReference>
<sequence>MCLNKMMKKSTRTGGNKANAQPAIRWRNELKALGIFAALLATAGSSEGQVFTPKKEIYHKGWNDLNKNGKKDIYEDPKQSVEARVRDLISRMNLDEKTCQLATLYGYHRILKDSLPTREWKNAIWKDGIANIDEEFNGFIQWGHLDKGPLATDILHHIWGMNEVQRFFIEQTRLGIPADFTNEGIRGVEAHTATGFPTALNMGMTWDKELVGQMGTIEGMEAKALGYSNVYAPIMDVARDQRWGRLEESYGESPYLVAQMGIRMARGMQGQGIAATLKHFAVYSNNNGAREGLARTDPQIPEREMRDLLLYPFRHVLDSVEVMGVMCSYNDYDGVPITGSRYWLTDVLRDKFKFKGYVVSDSDAMEYLFSKHHVAKDFKEAVYQALMAGMNVRTTFAPPDNMIKAARELALEGRLPDSVLNSRVADVLRVKFKLGLFDHPYVENPDHSKAIVNSADHQAVALRASRESIVLLKNKDQLLPLSKTLRKVALIGPNILDNDYAHTHYGPLMSPSVNILEGVRQKLGAARVLYAKGCDLVDKNWPESQILPEAPDPAARKMMDSAVAVARQADVAIVALGGNTRTAGENKSSTDLNLPGFQQQLIREIYATGTPVVVVLIGTQPMTINWINKYVKGIIYAGYPGVQGGTAIADVLFGDYNPGGKLTLTFPKSVGQLPLHFPSKPNAQSDEGEGAKIKGLLFAFGHGLSYTSFNYTNLRVTPGKIKTDGTTTVYVDVTNTGSREGDDVVQLYTRDLLSSVTTFEKNLRGFERVHLKPKETKTVQFKIVPDDLMLWNRKMEHVVEPGAFKIMICHSSTDIVLTGQLEVE</sequence>
<dbReference type="InterPro" id="IPR017853">
    <property type="entry name" value="GH"/>
</dbReference>
<organism evidence="6 7">
    <name type="scientific">Arachidicoccus rhizosphaerae</name>
    <dbReference type="NCBI Taxonomy" id="551991"/>
    <lineage>
        <taxon>Bacteria</taxon>
        <taxon>Pseudomonadati</taxon>
        <taxon>Bacteroidota</taxon>
        <taxon>Chitinophagia</taxon>
        <taxon>Chitinophagales</taxon>
        <taxon>Chitinophagaceae</taxon>
        <taxon>Arachidicoccus</taxon>
    </lineage>
</organism>
<evidence type="ECO:0000256" key="2">
    <source>
        <dbReference type="ARBA" id="ARBA00022729"/>
    </source>
</evidence>
<dbReference type="Gene3D" id="3.20.20.300">
    <property type="entry name" value="Glycoside hydrolase, family 3, N-terminal domain"/>
    <property type="match status" value="1"/>
</dbReference>
<evidence type="ECO:0000313" key="7">
    <source>
        <dbReference type="Proteomes" id="UP000199041"/>
    </source>
</evidence>
<dbReference type="STRING" id="551991.SAMN05192529_11726"/>
<dbReference type="InterPro" id="IPR013783">
    <property type="entry name" value="Ig-like_fold"/>
</dbReference>
<dbReference type="AlphaFoldDB" id="A0A1H4AYC8"/>
<dbReference type="PANTHER" id="PTHR42721">
    <property type="entry name" value="SUGAR HYDROLASE-RELATED"/>
    <property type="match status" value="1"/>
</dbReference>
<keyword evidence="2" id="KW-0732">Signal</keyword>
<evidence type="ECO:0000256" key="4">
    <source>
        <dbReference type="SAM" id="MobiDB-lite"/>
    </source>
</evidence>
<evidence type="ECO:0000259" key="5">
    <source>
        <dbReference type="SMART" id="SM01217"/>
    </source>
</evidence>
<dbReference type="SUPFAM" id="SSF52279">
    <property type="entry name" value="Beta-D-glucan exohydrolase, C-terminal domain"/>
    <property type="match status" value="1"/>
</dbReference>
<dbReference type="InterPro" id="IPR036962">
    <property type="entry name" value="Glyco_hydro_3_N_sf"/>
</dbReference>
<dbReference type="PANTHER" id="PTHR42721:SF3">
    <property type="entry name" value="BETA-D-XYLOSIDASE 5-RELATED"/>
    <property type="match status" value="1"/>
</dbReference>
<dbReference type="GO" id="GO:0046556">
    <property type="term" value="F:alpha-L-arabinofuranosidase activity"/>
    <property type="evidence" value="ECO:0007669"/>
    <property type="project" value="TreeGrafter"/>
</dbReference>
<dbReference type="GO" id="GO:0008422">
    <property type="term" value="F:beta-glucosidase activity"/>
    <property type="evidence" value="ECO:0007669"/>
    <property type="project" value="UniProtKB-ARBA"/>
</dbReference>
<dbReference type="GO" id="GO:0045493">
    <property type="term" value="P:xylan catabolic process"/>
    <property type="evidence" value="ECO:0007669"/>
    <property type="project" value="InterPro"/>
</dbReference>
<feature type="compositionally biased region" description="Basic residues" evidence="4">
    <location>
        <begin position="1"/>
        <end position="11"/>
    </location>
</feature>
<dbReference type="Gene3D" id="2.60.40.10">
    <property type="entry name" value="Immunoglobulins"/>
    <property type="match status" value="1"/>
</dbReference>
<dbReference type="InterPro" id="IPR036881">
    <property type="entry name" value="Glyco_hydro_3_C_sf"/>
</dbReference>
<dbReference type="GO" id="GO:0031222">
    <property type="term" value="P:arabinan catabolic process"/>
    <property type="evidence" value="ECO:0007669"/>
    <property type="project" value="TreeGrafter"/>
</dbReference>
<feature type="region of interest" description="Disordered" evidence="4">
    <location>
        <begin position="1"/>
        <end position="20"/>
    </location>
</feature>
<dbReference type="FunFam" id="2.60.40.10:FF:000495">
    <property type="entry name" value="Periplasmic beta-glucosidase"/>
    <property type="match status" value="1"/>
</dbReference>
<dbReference type="Pfam" id="PF01915">
    <property type="entry name" value="Glyco_hydro_3_C"/>
    <property type="match status" value="1"/>
</dbReference>
<name>A0A1H4AYC8_9BACT</name>
<keyword evidence="3" id="KW-0378">Hydrolase</keyword>
<protein>
    <submittedName>
        <fullName evidence="6">Beta-glucosidase</fullName>
    </submittedName>
</protein>
<dbReference type="InterPro" id="IPR044993">
    <property type="entry name" value="BXL"/>
</dbReference>